<evidence type="ECO:0000256" key="1">
    <source>
        <dbReference type="ARBA" id="ARBA00004123"/>
    </source>
</evidence>
<comment type="caution">
    <text evidence="12">The sequence shown here is derived from an EMBL/GenBank/DDBJ whole genome shotgun (WGS) entry which is preliminary data.</text>
</comment>
<comment type="subcellular location">
    <subcellularLocation>
        <location evidence="1">Nucleus</location>
    </subcellularLocation>
</comment>
<evidence type="ECO:0000313" key="12">
    <source>
        <dbReference type="EMBL" id="KAK8917049.1"/>
    </source>
</evidence>
<dbReference type="PROSITE" id="PS00028">
    <property type="entry name" value="ZINC_FINGER_C2H2_1"/>
    <property type="match status" value="2"/>
</dbReference>
<keyword evidence="2" id="KW-0479">Metal-binding</keyword>
<evidence type="ECO:0000259" key="11">
    <source>
        <dbReference type="PROSITE" id="PS50157"/>
    </source>
</evidence>
<dbReference type="EMBL" id="JBBWWQ010000020">
    <property type="protein sequence ID" value="KAK8917049.1"/>
    <property type="molecule type" value="Genomic_DNA"/>
</dbReference>
<dbReference type="PANTHER" id="PTHR26374:SF466">
    <property type="entry name" value="OS09G0122000 PROTEIN"/>
    <property type="match status" value="1"/>
</dbReference>
<name>A0AAP0AWS3_9ASPA</name>
<dbReference type="SMART" id="SM00355">
    <property type="entry name" value="ZnF_C2H2"/>
    <property type="match status" value="2"/>
</dbReference>
<evidence type="ECO:0000256" key="7">
    <source>
        <dbReference type="ARBA" id="ARBA00023163"/>
    </source>
</evidence>
<evidence type="ECO:0000256" key="3">
    <source>
        <dbReference type="ARBA" id="ARBA00022737"/>
    </source>
</evidence>
<dbReference type="AlphaFoldDB" id="A0AAP0AWS3"/>
<keyword evidence="13" id="KW-1185">Reference proteome</keyword>
<dbReference type="PANTHER" id="PTHR26374">
    <property type="entry name" value="ZINC FINGER PROTEIN ZAT5"/>
    <property type="match status" value="1"/>
</dbReference>
<dbReference type="InterPro" id="IPR036236">
    <property type="entry name" value="Znf_C2H2_sf"/>
</dbReference>
<feature type="region of interest" description="Disordered" evidence="10">
    <location>
        <begin position="203"/>
        <end position="232"/>
    </location>
</feature>
<keyword evidence="8" id="KW-0539">Nucleus</keyword>
<evidence type="ECO:0000256" key="4">
    <source>
        <dbReference type="ARBA" id="ARBA00022771"/>
    </source>
</evidence>
<feature type="compositionally biased region" description="Polar residues" evidence="10">
    <location>
        <begin position="46"/>
        <end position="58"/>
    </location>
</feature>
<accession>A0AAP0AWS3</accession>
<evidence type="ECO:0000256" key="8">
    <source>
        <dbReference type="ARBA" id="ARBA00023242"/>
    </source>
</evidence>
<feature type="domain" description="C2H2-type" evidence="11">
    <location>
        <begin position="122"/>
        <end position="149"/>
    </location>
</feature>
<keyword evidence="4 9" id="KW-0863">Zinc-finger</keyword>
<keyword evidence="3" id="KW-0677">Repeat</keyword>
<evidence type="ECO:0000313" key="13">
    <source>
        <dbReference type="Proteomes" id="UP001418222"/>
    </source>
</evidence>
<evidence type="ECO:0000256" key="2">
    <source>
        <dbReference type="ARBA" id="ARBA00022723"/>
    </source>
</evidence>
<keyword evidence="7" id="KW-0804">Transcription</keyword>
<feature type="domain" description="C2H2-type" evidence="11">
    <location>
        <begin position="186"/>
        <end position="208"/>
    </location>
</feature>
<protein>
    <submittedName>
        <fullName evidence="12">Zinc finger protein ZAT5</fullName>
    </submittedName>
</protein>
<evidence type="ECO:0000256" key="9">
    <source>
        <dbReference type="PROSITE-ProRule" id="PRU00042"/>
    </source>
</evidence>
<reference evidence="12 13" key="1">
    <citation type="journal article" date="2022" name="Nat. Plants">
        <title>Genomes of leafy and leafless Platanthera orchids illuminate the evolution of mycoheterotrophy.</title>
        <authorList>
            <person name="Li M.H."/>
            <person name="Liu K.W."/>
            <person name="Li Z."/>
            <person name="Lu H.C."/>
            <person name="Ye Q.L."/>
            <person name="Zhang D."/>
            <person name="Wang J.Y."/>
            <person name="Li Y.F."/>
            <person name="Zhong Z.M."/>
            <person name="Liu X."/>
            <person name="Yu X."/>
            <person name="Liu D.K."/>
            <person name="Tu X.D."/>
            <person name="Liu B."/>
            <person name="Hao Y."/>
            <person name="Liao X.Y."/>
            <person name="Jiang Y.T."/>
            <person name="Sun W.H."/>
            <person name="Chen J."/>
            <person name="Chen Y.Q."/>
            <person name="Ai Y."/>
            <person name="Zhai J.W."/>
            <person name="Wu S.S."/>
            <person name="Zhou Z."/>
            <person name="Hsiao Y.Y."/>
            <person name="Wu W.L."/>
            <person name="Chen Y.Y."/>
            <person name="Lin Y.F."/>
            <person name="Hsu J.L."/>
            <person name="Li C.Y."/>
            <person name="Wang Z.W."/>
            <person name="Zhao X."/>
            <person name="Zhong W.Y."/>
            <person name="Ma X.K."/>
            <person name="Ma L."/>
            <person name="Huang J."/>
            <person name="Chen G.Z."/>
            <person name="Huang M.Z."/>
            <person name="Huang L."/>
            <person name="Peng D.H."/>
            <person name="Luo Y.B."/>
            <person name="Zou S.Q."/>
            <person name="Chen S.P."/>
            <person name="Lan S."/>
            <person name="Tsai W.C."/>
            <person name="Van de Peer Y."/>
            <person name="Liu Z.J."/>
        </authorList>
    </citation>
    <scope>NUCLEOTIDE SEQUENCE [LARGE SCALE GENOMIC DNA]</scope>
    <source>
        <strain evidence="12">Lor287</strain>
    </source>
</reference>
<proteinExistence type="predicted"/>
<organism evidence="12 13">
    <name type="scientific">Platanthera zijinensis</name>
    <dbReference type="NCBI Taxonomy" id="2320716"/>
    <lineage>
        <taxon>Eukaryota</taxon>
        <taxon>Viridiplantae</taxon>
        <taxon>Streptophyta</taxon>
        <taxon>Embryophyta</taxon>
        <taxon>Tracheophyta</taxon>
        <taxon>Spermatophyta</taxon>
        <taxon>Magnoliopsida</taxon>
        <taxon>Liliopsida</taxon>
        <taxon>Asparagales</taxon>
        <taxon>Orchidaceae</taxon>
        <taxon>Orchidoideae</taxon>
        <taxon>Orchideae</taxon>
        <taxon>Orchidinae</taxon>
        <taxon>Platanthera</taxon>
    </lineage>
</organism>
<dbReference type="Proteomes" id="UP001418222">
    <property type="component" value="Unassembled WGS sequence"/>
</dbReference>
<feature type="region of interest" description="Disordered" evidence="10">
    <location>
        <begin position="1"/>
        <end position="65"/>
    </location>
</feature>
<dbReference type="PROSITE" id="PS50157">
    <property type="entry name" value="ZINC_FINGER_C2H2_2"/>
    <property type="match status" value="2"/>
</dbReference>
<dbReference type="GO" id="GO:0008270">
    <property type="term" value="F:zinc ion binding"/>
    <property type="evidence" value="ECO:0007669"/>
    <property type="project" value="UniProtKB-KW"/>
</dbReference>
<dbReference type="Gene3D" id="3.30.160.60">
    <property type="entry name" value="Classic Zinc Finger"/>
    <property type="match status" value="1"/>
</dbReference>
<evidence type="ECO:0000256" key="10">
    <source>
        <dbReference type="SAM" id="MobiDB-lite"/>
    </source>
</evidence>
<keyword evidence="5" id="KW-0862">Zinc</keyword>
<feature type="region of interest" description="Disordered" evidence="10">
    <location>
        <begin position="153"/>
        <end position="180"/>
    </location>
</feature>
<keyword evidence="6" id="KW-0805">Transcription regulation</keyword>
<dbReference type="SUPFAM" id="SSF57667">
    <property type="entry name" value="beta-beta-alpha zinc fingers"/>
    <property type="match status" value="1"/>
</dbReference>
<gene>
    <name evidence="12" type="primary">ZAT5</name>
    <name evidence="12" type="ORF">KSP39_PZI022598</name>
</gene>
<evidence type="ECO:0000256" key="5">
    <source>
        <dbReference type="ARBA" id="ARBA00022833"/>
    </source>
</evidence>
<evidence type="ECO:0000256" key="6">
    <source>
        <dbReference type="ARBA" id="ARBA00023015"/>
    </source>
</evidence>
<sequence length="276" mass="29167">MEESINAGYTPAGDDSLPSVVRGNRPKRQRLQLLPPSVIAGGEIPASSTSSAQFSGRITTADEEEEEEDIANCLILLAMGRAFEKPIRKRESKIAVEEAETEVKLAAAAAAATDGKIGFFVYECKTCNKCFSSFQALGGHRVSHKKPKLTITAPSPTAAIHGNSTGAVEAPTASASGGGKGKRRMHACSICGVTFTSGQALGGHMRRHRPASHQEPAKKEKSGLSVDLNLPAPSDEDLRRSFAAFSKSSSDSTAVFSFATKTPLLLLPPALVDCHY</sequence>
<dbReference type="Pfam" id="PF13912">
    <property type="entry name" value="zf-C2H2_6"/>
    <property type="match status" value="2"/>
</dbReference>
<dbReference type="InterPro" id="IPR013087">
    <property type="entry name" value="Znf_C2H2_type"/>
</dbReference>
<dbReference type="GO" id="GO:0005634">
    <property type="term" value="C:nucleus"/>
    <property type="evidence" value="ECO:0007669"/>
    <property type="project" value="UniProtKB-SubCell"/>
</dbReference>